<dbReference type="Proteomes" id="UP000051162">
    <property type="component" value="Unassembled WGS sequence"/>
</dbReference>
<evidence type="ECO:0000313" key="2">
    <source>
        <dbReference type="Proteomes" id="UP000051162"/>
    </source>
</evidence>
<dbReference type="RefSeq" id="WP_056944669.1">
    <property type="nucleotide sequence ID" value="NZ_AZDT01000058.1"/>
</dbReference>
<protein>
    <recommendedName>
        <fullName evidence="3">Sce7725 family protein</fullName>
    </recommendedName>
</protein>
<evidence type="ECO:0000313" key="1">
    <source>
        <dbReference type="EMBL" id="KRK73532.1"/>
    </source>
</evidence>
<dbReference type="NCBIfam" id="NF033831">
    <property type="entry name" value="sce7725_fam"/>
    <property type="match status" value="1"/>
</dbReference>
<accession>A0A0R1JQU1</accession>
<dbReference type="InterPro" id="IPR047727">
    <property type="entry name" value="Sce7725-like"/>
</dbReference>
<dbReference type="AlphaFoldDB" id="A0A0R1JQU1"/>
<gene>
    <name evidence="1" type="ORF">FD30_GL000369</name>
</gene>
<name>A0A0R1JQU1_9LACO</name>
<dbReference type="PATRIC" id="fig|1423773.3.peg.377"/>
<reference evidence="1 2" key="1">
    <citation type="journal article" date="2015" name="Genome Announc.">
        <title>Expanding the biotechnology potential of lactobacilli through comparative genomics of 213 strains and associated genera.</title>
        <authorList>
            <person name="Sun Z."/>
            <person name="Harris H.M."/>
            <person name="McCann A."/>
            <person name="Guo C."/>
            <person name="Argimon S."/>
            <person name="Zhang W."/>
            <person name="Yang X."/>
            <person name="Jeffery I.B."/>
            <person name="Cooney J.C."/>
            <person name="Kagawa T.F."/>
            <person name="Liu W."/>
            <person name="Song Y."/>
            <person name="Salvetti E."/>
            <person name="Wrobel A."/>
            <person name="Rasinkangas P."/>
            <person name="Parkhill J."/>
            <person name="Rea M.C."/>
            <person name="O'Sullivan O."/>
            <person name="Ritari J."/>
            <person name="Douillard F.P."/>
            <person name="Paul Ross R."/>
            <person name="Yang R."/>
            <person name="Briner A.E."/>
            <person name="Felis G.E."/>
            <person name="de Vos W.M."/>
            <person name="Barrangou R."/>
            <person name="Klaenhammer T.R."/>
            <person name="Caufield P.W."/>
            <person name="Cui Y."/>
            <person name="Zhang H."/>
            <person name="O'Toole P.W."/>
        </authorList>
    </citation>
    <scope>NUCLEOTIDE SEQUENCE [LARGE SCALE GENOMIC DNA]</scope>
    <source>
        <strain evidence="1 2">DSM 19117</strain>
    </source>
</reference>
<comment type="caution">
    <text evidence="1">The sequence shown here is derived from an EMBL/GenBank/DDBJ whole genome shotgun (WGS) entry which is preliminary data.</text>
</comment>
<organism evidence="1 2">
    <name type="scientific">Levilactobacillus namurensis DSM 19117</name>
    <dbReference type="NCBI Taxonomy" id="1423773"/>
    <lineage>
        <taxon>Bacteria</taxon>
        <taxon>Bacillati</taxon>
        <taxon>Bacillota</taxon>
        <taxon>Bacilli</taxon>
        <taxon>Lactobacillales</taxon>
        <taxon>Lactobacillaceae</taxon>
        <taxon>Levilactobacillus</taxon>
    </lineage>
</organism>
<proteinExistence type="predicted"/>
<evidence type="ECO:0008006" key="3">
    <source>
        <dbReference type="Google" id="ProtNLM"/>
    </source>
</evidence>
<sequence>MIYFPYFRGRQFDLQALKAIAQDQTLPANIIPIIEPVRDIKALPQTIAAFLAHNHPLVVITNPTVSDYGLTQQKLHDWTSWQHHPQLILGHVLTPTTTAADLMAPAGQRTLLIARQYDELTAAQHAHWLTTTQPDYLLVPPEARIRQLLDRPQISLYDHAWFPDKDQTYANLTDGFFSDDWQLAALRGYQGFSDYTIGGSHYSEHGYPARAVTLHVTYFVHDQLRIHRFVSDDRADFKHPKEKFFQAVAKLAAWLPAQPEQTQTPALQQLAAYHDQHHFPGLGVVKRLSLMHHLELMARYFRDHYPENS</sequence>
<dbReference type="EMBL" id="AZDT01000058">
    <property type="protein sequence ID" value="KRK73532.1"/>
    <property type="molecule type" value="Genomic_DNA"/>
</dbReference>
<dbReference type="STRING" id="1423773.FD30_GL000369"/>
<keyword evidence="2" id="KW-1185">Reference proteome</keyword>
<dbReference type="GeneID" id="84783631"/>
<dbReference type="OrthoDB" id="8910160at2"/>